<organism evidence="1 2">
    <name type="scientific">Megaselia scalaris</name>
    <name type="common">Humpbacked fly</name>
    <name type="synonym">Phora scalaris</name>
    <dbReference type="NCBI Taxonomy" id="36166"/>
    <lineage>
        <taxon>Eukaryota</taxon>
        <taxon>Metazoa</taxon>
        <taxon>Ecdysozoa</taxon>
        <taxon>Arthropoda</taxon>
        <taxon>Hexapoda</taxon>
        <taxon>Insecta</taxon>
        <taxon>Pterygota</taxon>
        <taxon>Neoptera</taxon>
        <taxon>Endopterygota</taxon>
        <taxon>Diptera</taxon>
        <taxon>Brachycera</taxon>
        <taxon>Muscomorpha</taxon>
        <taxon>Platypezoidea</taxon>
        <taxon>Phoridae</taxon>
        <taxon>Megaseliini</taxon>
        <taxon>Megaselia</taxon>
    </lineage>
</organism>
<evidence type="ECO:0000313" key="1">
    <source>
        <dbReference type="EnsemblMetazoa" id="MESCA010049-PA"/>
    </source>
</evidence>
<dbReference type="EMBL" id="CAQQ02378110">
    <property type="status" value="NOT_ANNOTATED_CDS"/>
    <property type="molecule type" value="Genomic_DNA"/>
</dbReference>
<proteinExistence type="predicted"/>
<dbReference type="EnsemblMetazoa" id="MESCA010049-RA">
    <property type="protein sequence ID" value="MESCA010049-PA"/>
    <property type="gene ID" value="MESCA010049"/>
</dbReference>
<dbReference type="AlphaFoldDB" id="T1H1I7"/>
<reference evidence="1" key="2">
    <citation type="submission" date="2015-06" db="UniProtKB">
        <authorList>
            <consortium name="EnsemblMetazoa"/>
        </authorList>
    </citation>
    <scope>IDENTIFICATION</scope>
</reference>
<reference evidence="2" key="1">
    <citation type="submission" date="2013-02" db="EMBL/GenBank/DDBJ databases">
        <authorList>
            <person name="Hughes D."/>
        </authorList>
    </citation>
    <scope>NUCLEOTIDE SEQUENCE</scope>
    <source>
        <strain>Durham</strain>
        <strain evidence="2">NC isolate 2 -- Noor lab</strain>
    </source>
</reference>
<dbReference type="Proteomes" id="UP000015102">
    <property type="component" value="Unassembled WGS sequence"/>
</dbReference>
<evidence type="ECO:0000313" key="2">
    <source>
        <dbReference type="Proteomes" id="UP000015102"/>
    </source>
</evidence>
<accession>T1H1I7</accession>
<sequence>MQKPCGDREKKFLREINMSDVAAATIVESTKEQKITEAKELYSKGSRNFLVKSYDEAADQLSQCAPYTRNFMENFATN</sequence>
<name>T1H1I7_MEGSC</name>
<keyword evidence="2" id="KW-1185">Reference proteome</keyword>
<protein>
    <submittedName>
        <fullName evidence="1">Uncharacterized protein</fullName>
    </submittedName>
</protein>
<dbReference type="EMBL" id="CAQQ02378109">
    <property type="status" value="NOT_ANNOTATED_CDS"/>
    <property type="molecule type" value="Genomic_DNA"/>
</dbReference>
<dbReference type="HOGENOM" id="CLU_2624799_0_0_1"/>